<proteinExistence type="predicted"/>
<dbReference type="GO" id="GO:0043213">
    <property type="term" value="P:bacteriocin transport"/>
    <property type="evidence" value="ECO:0007669"/>
    <property type="project" value="InterPro"/>
</dbReference>
<dbReference type="NCBIfam" id="TIGR02794">
    <property type="entry name" value="tolA_full"/>
    <property type="match status" value="1"/>
</dbReference>
<gene>
    <name evidence="7" type="primary">tolA</name>
    <name evidence="7" type="ORF">D5R55_03950</name>
</gene>
<feature type="region of interest" description="Disordered" evidence="5">
    <location>
        <begin position="66"/>
        <end position="126"/>
    </location>
</feature>
<feature type="region of interest" description="Disordered" evidence="5">
    <location>
        <begin position="244"/>
        <end position="275"/>
    </location>
</feature>
<sequence length="356" mass="38011">MNRQQSTRRSAYPLQPPRERGTWRAFALAALMHVLLALFLYHGVQWQNSTPAGAEAELWTEVPDVPAPRPVVTPTPPAKVAPPPAPVRDEQADIALQQKKRQQEAAAREAQLEQQRRAQQLKAQQEEQARRAQLAAQQAAALAAQKAAERDRQKQADKLKQQQLAEQQKLEQQKLEQQKLQQQKQAQLEAQQAAKAKADAAAKAKAEAQAKAKAEAAARAKASAAANAKLDRERSARLAQMQGLSGAGEGGGEGLAKSGTGTGSGGNAATPGYADKVRRRVKPNIVWGGERAGLTTVVKIRCTPSGDVLSASVSRSSGNSGWDQAVVSAIHASVPLPPDSNGRTPSDITITFKAAE</sequence>
<evidence type="ECO:0000256" key="2">
    <source>
        <dbReference type="ARBA" id="ARBA00022692"/>
    </source>
</evidence>
<dbReference type="InterPro" id="IPR006260">
    <property type="entry name" value="TonB/TolA_C"/>
</dbReference>
<dbReference type="Gene3D" id="3.30.1150.10">
    <property type="match status" value="1"/>
</dbReference>
<dbReference type="AlphaFoldDB" id="A0A3S9N3D9"/>
<comment type="subcellular location">
    <subcellularLocation>
        <location evidence="1">Membrane</location>
        <topology evidence="1">Single-pass membrane protein</topology>
    </subcellularLocation>
</comment>
<dbReference type="Proteomes" id="UP000277191">
    <property type="component" value="Chromosome 1"/>
</dbReference>
<keyword evidence="2 6" id="KW-0812">Transmembrane</keyword>
<dbReference type="RefSeq" id="WP_126359926.1">
    <property type="nucleotide sequence ID" value="NZ_CP034545.1"/>
</dbReference>
<feature type="compositionally biased region" description="Basic and acidic residues" evidence="5">
    <location>
        <begin position="101"/>
        <end position="116"/>
    </location>
</feature>
<feature type="compositionally biased region" description="Gly residues" evidence="5">
    <location>
        <begin position="245"/>
        <end position="266"/>
    </location>
</feature>
<dbReference type="InterPro" id="IPR014161">
    <property type="entry name" value="Tol-Pal_TolA"/>
</dbReference>
<dbReference type="GO" id="GO:0016020">
    <property type="term" value="C:membrane"/>
    <property type="evidence" value="ECO:0007669"/>
    <property type="project" value="UniProtKB-SubCell"/>
</dbReference>
<dbReference type="EMBL" id="CP034545">
    <property type="protein sequence ID" value="AZQ50226.1"/>
    <property type="molecule type" value="Genomic_DNA"/>
</dbReference>
<evidence type="ECO:0000256" key="1">
    <source>
        <dbReference type="ARBA" id="ARBA00004167"/>
    </source>
</evidence>
<evidence type="ECO:0000313" key="8">
    <source>
        <dbReference type="Proteomes" id="UP000277191"/>
    </source>
</evidence>
<keyword evidence="4 6" id="KW-0472">Membrane</keyword>
<organism evidence="7 8">
    <name type="scientific">Burkholderia cenocepacia</name>
    <dbReference type="NCBI Taxonomy" id="95486"/>
    <lineage>
        <taxon>Bacteria</taxon>
        <taxon>Pseudomonadati</taxon>
        <taxon>Pseudomonadota</taxon>
        <taxon>Betaproteobacteria</taxon>
        <taxon>Burkholderiales</taxon>
        <taxon>Burkholderiaceae</taxon>
        <taxon>Burkholderia</taxon>
        <taxon>Burkholderia cepacia complex</taxon>
    </lineage>
</organism>
<dbReference type="NCBIfam" id="TIGR01352">
    <property type="entry name" value="tonB_Cterm"/>
    <property type="match status" value="1"/>
</dbReference>
<feature type="compositionally biased region" description="Pro residues" evidence="5">
    <location>
        <begin position="66"/>
        <end position="86"/>
    </location>
</feature>
<reference evidence="7 8" key="1">
    <citation type="submission" date="2018-12" db="EMBL/GenBank/DDBJ databases">
        <title>Cadmium resistance mechanism in endophytic bacteria Burkholderia cenocepacia YG-3.</title>
        <authorList>
            <person name="Zhang X."/>
            <person name="Wang X."/>
            <person name="Zhu Y."/>
        </authorList>
    </citation>
    <scope>NUCLEOTIDE SEQUENCE [LARGE SCALE GENOMIC DNA]</scope>
    <source>
        <strain evidence="7 8">YG-3</strain>
    </source>
</reference>
<dbReference type="GO" id="GO:0019534">
    <property type="term" value="F:toxin transmembrane transporter activity"/>
    <property type="evidence" value="ECO:0007669"/>
    <property type="project" value="InterPro"/>
</dbReference>
<evidence type="ECO:0000256" key="6">
    <source>
        <dbReference type="SAM" id="Phobius"/>
    </source>
</evidence>
<feature type="transmembrane region" description="Helical" evidence="6">
    <location>
        <begin position="21"/>
        <end position="41"/>
    </location>
</feature>
<name>A0A3S9N3D9_9BURK</name>
<evidence type="ECO:0000256" key="5">
    <source>
        <dbReference type="SAM" id="MobiDB-lite"/>
    </source>
</evidence>
<evidence type="ECO:0000256" key="4">
    <source>
        <dbReference type="ARBA" id="ARBA00023136"/>
    </source>
</evidence>
<protein>
    <submittedName>
        <fullName evidence="7">Cell envelope integrity protein TolA</fullName>
    </submittedName>
</protein>
<dbReference type="SUPFAM" id="SSF74653">
    <property type="entry name" value="TolA/TonB C-terminal domain"/>
    <property type="match status" value="1"/>
</dbReference>
<dbReference type="Pfam" id="PF13103">
    <property type="entry name" value="TonB_2"/>
    <property type="match status" value="1"/>
</dbReference>
<keyword evidence="3 6" id="KW-1133">Transmembrane helix</keyword>
<evidence type="ECO:0000313" key="7">
    <source>
        <dbReference type="EMBL" id="AZQ50226.1"/>
    </source>
</evidence>
<evidence type="ECO:0000256" key="3">
    <source>
        <dbReference type="ARBA" id="ARBA00022989"/>
    </source>
</evidence>
<accession>A0A3S9N3D9</accession>